<dbReference type="EMBL" id="HBFM01001274">
    <property type="protein sequence ID" value="CAD8764300.1"/>
    <property type="molecule type" value="Transcribed_RNA"/>
</dbReference>
<evidence type="ECO:0000256" key="1">
    <source>
        <dbReference type="ARBA" id="ARBA00006442"/>
    </source>
</evidence>
<dbReference type="InterPro" id="IPR036188">
    <property type="entry name" value="FAD/NAD-bd_sf"/>
</dbReference>
<sequence length="376" mass="39829">MPKRIVIVGGGIGGVTLASKLSKSCDVTLIDRHNYVELTWATVRGIVNADFAKRISFAYNAIPNLGKFVQGNVSNITSSAVILDDGSQYSYDFLVISVGASYPDPAFRSLAPGRKERLEELKALGERIKAAKRILIVGGGPTGVEAAGEILDAYAGKELTLVHSGSQLIDGKAPKLANYANQWMKSHGATIVLNSKVQKKDEGTSPDGPITVSLVPSEGGEQGGSDSKLLTADLALWCVGNRANTGFLKSSILSDAIDPNTGLLRVLPTLQIQGHINAFAVGDCCDACEVKLAFLAGMQAETAARNLIALTAGKNASNQWKPGMMKDMMMVTLGSGDGFGHMGGCLLTGRLPSMMKSRTLFVDKYRSQFGVPANYE</sequence>
<dbReference type="PANTHER" id="PTHR43735">
    <property type="entry name" value="APOPTOSIS-INDUCING FACTOR 1"/>
    <property type="match status" value="1"/>
</dbReference>
<dbReference type="AlphaFoldDB" id="A0A7S0Y9J5"/>
<dbReference type="GO" id="GO:0005737">
    <property type="term" value="C:cytoplasm"/>
    <property type="evidence" value="ECO:0007669"/>
    <property type="project" value="TreeGrafter"/>
</dbReference>
<reference evidence="6" key="1">
    <citation type="submission" date="2021-01" db="EMBL/GenBank/DDBJ databases">
        <authorList>
            <person name="Corre E."/>
            <person name="Pelletier E."/>
            <person name="Niang G."/>
            <person name="Scheremetjew M."/>
            <person name="Finn R."/>
            <person name="Kale V."/>
            <person name="Holt S."/>
            <person name="Cochrane G."/>
            <person name="Meng A."/>
            <person name="Brown T."/>
            <person name="Cohen L."/>
        </authorList>
    </citation>
    <scope>NUCLEOTIDE SEQUENCE</scope>
    <source>
        <strain evidence="6">SAG 63-3</strain>
    </source>
</reference>
<comment type="similarity">
    <text evidence="1">Belongs to the FAD-dependent oxidoreductase family.</text>
</comment>
<dbReference type="Pfam" id="PF07992">
    <property type="entry name" value="Pyr_redox_2"/>
    <property type="match status" value="1"/>
</dbReference>
<organism evidence="6">
    <name type="scientific">Polytomella parva</name>
    <dbReference type="NCBI Taxonomy" id="51329"/>
    <lineage>
        <taxon>Eukaryota</taxon>
        <taxon>Viridiplantae</taxon>
        <taxon>Chlorophyta</taxon>
        <taxon>core chlorophytes</taxon>
        <taxon>Chlorophyceae</taxon>
        <taxon>CS clade</taxon>
        <taxon>Chlamydomonadales</taxon>
        <taxon>Chlamydomonadaceae</taxon>
        <taxon>Polytomella</taxon>
    </lineage>
</organism>
<dbReference type="PANTHER" id="PTHR43735:SF3">
    <property type="entry name" value="FERROPTOSIS SUPPRESSOR PROTEIN 1"/>
    <property type="match status" value="1"/>
</dbReference>
<dbReference type="InterPro" id="IPR023753">
    <property type="entry name" value="FAD/NAD-binding_dom"/>
</dbReference>
<protein>
    <recommendedName>
        <fullName evidence="5">FAD/NAD(P)-binding domain-containing protein</fullName>
    </recommendedName>
</protein>
<dbReference type="Gene3D" id="3.50.50.100">
    <property type="match status" value="1"/>
</dbReference>
<proteinExistence type="inferred from homology"/>
<dbReference type="PRINTS" id="PR00469">
    <property type="entry name" value="PNDRDTASEII"/>
</dbReference>
<keyword evidence="3" id="KW-0274">FAD</keyword>
<dbReference type="GO" id="GO:0004174">
    <property type="term" value="F:electron-transferring-flavoprotein dehydrogenase activity"/>
    <property type="evidence" value="ECO:0007669"/>
    <property type="project" value="TreeGrafter"/>
</dbReference>
<dbReference type="SUPFAM" id="SSF51905">
    <property type="entry name" value="FAD/NAD(P)-binding domain"/>
    <property type="match status" value="1"/>
</dbReference>
<name>A0A7S0Y9J5_9CHLO</name>
<gene>
    <name evidence="6" type="ORF">PPAR00522_LOCUS684</name>
</gene>
<evidence type="ECO:0000259" key="5">
    <source>
        <dbReference type="Pfam" id="PF07992"/>
    </source>
</evidence>
<dbReference type="PRINTS" id="PR00368">
    <property type="entry name" value="FADPNR"/>
</dbReference>
<evidence type="ECO:0000256" key="2">
    <source>
        <dbReference type="ARBA" id="ARBA00022630"/>
    </source>
</evidence>
<dbReference type="GO" id="GO:0050660">
    <property type="term" value="F:flavin adenine dinucleotide binding"/>
    <property type="evidence" value="ECO:0007669"/>
    <property type="project" value="TreeGrafter"/>
</dbReference>
<evidence type="ECO:0000256" key="3">
    <source>
        <dbReference type="ARBA" id="ARBA00022827"/>
    </source>
</evidence>
<evidence type="ECO:0000313" key="6">
    <source>
        <dbReference type="EMBL" id="CAD8764300.1"/>
    </source>
</evidence>
<evidence type="ECO:0000256" key="4">
    <source>
        <dbReference type="ARBA" id="ARBA00023002"/>
    </source>
</evidence>
<keyword evidence="4" id="KW-0560">Oxidoreductase</keyword>
<keyword evidence="2" id="KW-0285">Flavoprotein</keyword>
<accession>A0A7S0Y9J5</accession>
<feature type="domain" description="FAD/NAD(P)-binding" evidence="5">
    <location>
        <begin position="4"/>
        <end position="299"/>
    </location>
</feature>